<accession>A0A8K0P592</accession>
<dbReference type="EMBL" id="KZ309023">
    <property type="protein sequence ID" value="KAG8236420.1"/>
    <property type="molecule type" value="Genomic_DNA"/>
</dbReference>
<evidence type="ECO:0000313" key="1">
    <source>
        <dbReference type="EMBL" id="KAG8236420.1"/>
    </source>
</evidence>
<dbReference type="AlphaFoldDB" id="A0A8K0P592"/>
<dbReference type="OrthoDB" id="26681at2759"/>
<sequence>MQQIVLDLFTHLAQYSITAGELSLYLEFFKGEDPPVDSLISPLCQLMMSTKPQPHFIMCFPIEAESRQDHANKDLSANQKKPKSSNIFQYKQNASTTTNADNAAIAMIKKLHDEHILAGIWSVWALSALALPIDADIGWSPWTNGFSLSLWLRLGCPTSRSTPPISSSTSSPCLSLTSLSGSQSEWGLIGENIKENSPCPSINLLTDNFSAWSSVGSNSSLHLFSIGNELLTLEAWTNPTTDSLTLKLMRTDGKKMIILSESTVESCFSPLLWHHLAVNVKDFMQRRKSVIEVTLFIDGCKEIKVLMTFNGLLMRRAAPTCLLLGHVTNQTANSSWYFGNLALFRSPVFSKERAFYLMSMGPNFNHLTDCDVEKQHPNFSSVLTSSAINAGVDWDAVFEVNHGNLKLLQDHLLLSYSAQNSRFLNVYPAVVTNPGGLGVVGSLFPGQPGFRVVTVDQRASQQLPLGLQPIFLGGCPNLQMYQGLAAAVSSLGGTMVFMFLFAQIVQMGSTEDCQAKALLLLLELVHSDGDMFSQFVNEDSFQLLIKVLTSSLCKSGLHILKAILDSSCDKSVLHYQSPPGKFHIMTQSNAIITQPGLLLMVIQAWRGWENFHRIQDSKESSTTFDFVKNCIKCDNSSSNLDNLSVESSGGSFGMYLSVLLALLRDDHPYREFNAAQLNRVGTVEALLLFCKERFILEDSTSSLSSSVCCSLVEVIRLLMGAPPEFSHIVALSDFLVLVHQASATYITHARSSFYFLLTPNPYAPSKSQRTTPVSPGKC</sequence>
<dbReference type="PANTHER" id="PTHR13743:SF123">
    <property type="entry name" value="PROTEIN FAN"/>
    <property type="match status" value="1"/>
</dbReference>
<reference evidence="1" key="2">
    <citation type="submission" date="2017-10" db="EMBL/GenBank/DDBJ databases">
        <title>Ladona fulva Genome sequencing and assembly.</title>
        <authorList>
            <person name="Murali S."/>
            <person name="Richards S."/>
            <person name="Bandaranaike D."/>
            <person name="Bellair M."/>
            <person name="Blankenburg K."/>
            <person name="Chao H."/>
            <person name="Dinh H."/>
            <person name="Doddapaneni H."/>
            <person name="Dugan-Rocha S."/>
            <person name="Elkadiri S."/>
            <person name="Gnanaolivu R."/>
            <person name="Hernandez B."/>
            <person name="Skinner E."/>
            <person name="Javaid M."/>
            <person name="Lee S."/>
            <person name="Li M."/>
            <person name="Ming W."/>
            <person name="Munidasa M."/>
            <person name="Muniz J."/>
            <person name="Nguyen L."/>
            <person name="Hughes D."/>
            <person name="Osuji N."/>
            <person name="Pu L.-L."/>
            <person name="Puazo M."/>
            <person name="Qu C."/>
            <person name="Quiroz J."/>
            <person name="Raj R."/>
            <person name="Weissenberger G."/>
            <person name="Xin Y."/>
            <person name="Zou X."/>
            <person name="Han Y."/>
            <person name="Worley K."/>
            <person name="Muzny D."/>
            <person name="Gibbs R."/>
        </authorList>
    </citation>
    <scope>NUCLEOTIDE SEQUENCE</scope>
    <source>
        <strain evidence="1">Sampled in the wild</strain>
    </source>
</reference>
<dbReference type="InterPro" id="IPR050865">
    <property type="entry name" value="BEACH_Domain"/>
</dbReference>
<reference evidence="1" key="1">
    <citation type="submission" date="2013-04" db="EMBL/GenBank/DDBJ databases">
        <authorList>
            <person name="Qu J."/>
            <person name="Murali S.C."/>
            <person name="Bandaranaike D."/>
            <person name="Bellair M."/>
            <person name="Blankenburg K."/>
            <person name="Chao H."/>
            <person name="Dinh H."/>
            <person name="Doddapaneni H."/>
            <person name="Downs B."/>
            <person name="Dugan-Rocha S."/>
            <person name="Elkadiri S."/>
            <person name="Gnanaolivu R.D."/>
            <person name="Hernandez B."/>
            <person name="Javaid M."/>
            <person name="Jayaseelan J.C."/>
            <person name="Lee S."/>
            <person name="Li M."/>
            <person name="Ming W."/>
            <person name="Munidasa M."/>
            <person name="Muniz J."/>
            <person name="Nguyen L."/>
            <person name="Ongeri F."/>
            <person name="Osuji N."/>
            <person name="Pu L.-L."/>
            <person name="Puazo M."/>
            <person name="Qu C."/>
            <person name="Quiroz J."/>
            <person name="Raj R."/>
            <person name="Weissenberger G."/>
            <person name="Xin Y."/>
            <person name="Zou X."/>
            <person name="Han Y."/>
            <person name="Richards S."/>
            <person name="Worley K."/>
            <person name="Muzny D."/>
            <person name="Gibbs R."/>
        </authorList>
    </citation>
    <scope>NUCLEOTIDE SEQUENCE</scope>
    <source>
        <strain evidence="1">Sampled in the wild</strain>
    </source>
</reference>
<comment type="caution">
    <text evidence="1">The sequence shown here is derived from an EMBL/GenBank/DDBJ whole genome shotgun (WGS) entry which is preliminary data.</text>
</comment>
<evidence type="ECO:0000313" key="2">
    <source>
        <dbReference type="Proteomes" id="UP000792457"/>
    </source>
</evidence>
<proteinExistence type="predicted"/>
<keyword evidence="2" id="KW-1185">Reference proteome</keyword>
<dbReference type="PANTHER" id="PTHR13743">
    <property type="entry name" value="BEIGE/BEACH-RELATED"/>
    <property type="match status" value="1"/>
</dbReference>
<protein>
    <submittedName>
        <fullName evidence="1">Uncharacterized protein</fullName>
    </submittedName>
</protein>
<organism evidence="1 2">
    <name type="scientific">Ladona fulva</name>
    <name type="common">Scarce chaser dragonfly</name>
    <name type="synonym">Libellula fulva</name>
    <dbReference type="NCBI Taxonomy" id="123851"/>
    <lineage>
        <taxon>Eukaryota</taxon>
        <taxon>Metazoa</taxon>
        <taxon>Ecdysozoa</taxon>
        <taxon>Arthropoda</taxon>
        <taxon>Hexapoda</taxon>
        <taxon>Insecta</taxon>
        <taxon>Pterygota</taxon>
        <taxon>Palaeoptera</taxon>
        <taxon>Odonata</taxon>
        <taxon>Epiprocta</taxon>
        <taxon>Anisoptera</taxon>
        <taxon>Libelluloidea</taxon>
        <taxon>Libellulidae</taxon>
        <taxon>Ladona</taxon>
    </lineage>
</organism>
<name>A0A8K0P592_LADFU</name>
<dbReference type="Proteomes" id="UP000792457">
    <property type="component" value="Unassembled WGS sequence"/>
</dbReference>
<gene>
    <name evidence="1" type="ORF">J437_LFUL012841</name>
</gene>